<evidence type="ECO:0000313" key="5">
    <source>
        <dbReference type="Proteomes" id="UP000663760"/>
    </source>
</evidence>
<comment type="subcellular location">
    <subcellularLocation>
        <location evidence="1">Nucleus</location>
    </subcellularLocation>
</comment>
<accession>A0A7I8KZB0</accession>
<dbReference type="OrthoDB" id="663550at2759"/>
<dbReference type="PANTHER" id="PTHR31917:SF5">
    <property type="entry name" value="OS02G0204500 PROTEIN"/>
    <property type="match status" value="1"/>
</dbReference>
<keyword evidence="5" id="KW-1185">Reference proteome</keyword>
<dbReference type="GO" id="GO:0005634">
    <property type="term" value="C:nucleus"/>
    <property type="evidence" value="ECO:0007669"/>
    <property type="project" value="UniProtKB-SubCell"/>
</dbReference>
<name>A0A7I8KZB0_SPIIN</name>
<organism evidence="4 5">
    <name type="scientific">Spirodela intermedia</name>
    <name type="common">Intermediate duckweed</name>
    <dbReference type="NCBI Taxonomy" id="51605"/>
    <lineage>
        <taxon>Eukaryota</taxon>
        <taxon>Viridiplantae</taxon>
        <taxon>Streptophyta</taxon>
        <taxon>Embryophyta</taxon>
        <taxon>Tracheophyta</taxon>
        <taxon>Spermatophyta</taxon>
        <taxon>Magnoliopsida</taxon>
        <taxon>Liliopsida</taxon>
        <taxon>Araceae</taxon>
        <taxon>Lemnoideae</taxon>
        <taxon>Spirodela</taxon>
    </lineage>
</organism>
<evidence type="ECO:0000259" key="3">
    <source>
        <dbReference type="PROSITE" id="PS51138"/>
    </source>
</evidence>
<keyword evidence="2" id="KW-0539">Nucleus</keyword>
<dbReference type="PROSITE" id="PS51138">
    <property type="entry name" value="ENT"/>
    <property type="match status" value="1"/>
</dbReference>
<dbReference type="InterPro" id="IPR005491">
    <property type="entry name" value="ENT_dom"/>
</dbReference>
<proteinExistence type="predicted"/>
<dbReference type="AlphaFoldDB" id="A0A7I8KZB0"/>
<dbReference type="SMART" id="SM01191">
    <property type="entry name" value="ENT"/>
    <property type="match status" value="1"/>
</dbReference>
<dbReference type="Gene3D" id="1.10.1240.40">
    <property type="entry name" value="ENT domain"/>
    <property type="match status" value="1"/>
</dbReference>
<dbReference type="InterPro" id="IPR014002">
    <property type="entry name" value="Agenet_dom_plant"/>
</dbReference>
<dbReference type="InterPro" id="IPR036142">
    <property type="entry name" value="ENT_dom-like_sf"/>
</dbReference>
<dbReference type="Proteomes" id="UP000663760">
    <property type="component" value="Chromosome 9"/>
</dbReference>
<protein>
    <recommendedName>
        <fullName evidence="3">ENT domain-containing protein</fullName>
    </recommendedName>
</protein>
<dbReference type="EMBL" id="LR746272">
    <property type="protein sequence ID" value="CAA7403143.1"/>
    <property type="molecule type" value="Genomic_DNA"/>
</dbReference>
<dbReference type="InterPro" id="IPR008395">
    <property type="entry name" value="Agenet-like_dom"/>
</dbReference>
<feature type="domain" description="ENT" evidence="3">
    <location>
        <begin position="328"/>
        <end position="400"/>
    </location>
</feature>
<evidence type="ECO:0000313" key="4">
    <source>
        <dbReference type="EMBL" id="CAA7403143.1"/>
    </source>
</evidence>
<dbReference type="SUPFAM" id="SSF158639">
    <property type="entry name" value="ENT-like"/>
    <property type="match status" value="1"/>
</dbReference>
<gene>
    <name evidence="4" type="ORF">SI8410_09013821</name>
</gene>
<dbReference type="Pfam" id="PF03735">
    <property type="entry name" value="ENT"/>
    <property type="match status" value="1"/>
</dbReference>
<sequence length="400" mass="45091">MKYKKGTKVEVLDKREVPCGSWRRAEIVSGNGHTYRVKYDPSPPGTGELVERVPRKVIRPRPLSAQDPVDLVAGDIVEVLDSASWKLSEVLSTVDPNYFYVRLLGSLRTLKVQRSDLRLRQCWADNRWVAIGKDVRNSDDEELMKQGFCLMVNCQKGEGSTKEQNFEKSCGIEVPSRGKKRGFRYCSSIPKSLHRDRKRLKAVDKVGSHRQLVVNQCHSQQKVDAAVFPQKMPGDRYMPTFLTSRTGISVMDMDEVKSSEDVGFCFTRCLEPTDASTCSSSGSNDLDLLYRYLSTGSGLDRDDLSDDANSSCWSKLGATKSISTKGDAAERIHKLELYAYRTTMEALYSSGSITWEQEELMTNLRLELHISNDEHLSELRYLSSSKSDLPCQTDPMPQSL</sequence>
<evidence type="ECO:0000256" key="2">
    <source>
        <dbReference type="ARBA" id="ARBA00023242"/>
    </source>
</evidence>
<reference evidence="4" key="1">
    <citation type="submission" date="2020-02" db="EMBL/GenBank/DDBJ databases">
        <authorList>
            <person name="Scholz U."/>
            <person name="Mascher M."/>
            <person name="Fiebig A."/>
        </authorList>
    </citation>
    <scope>NUCLEOTIDE SEQUENCE</scope>
</reference>
<dbReference type="SMART" id="SM00743">
    <property type="entry name" value="Agenet"/>
    <property type="match status" value="2"/>
</dbReference>
<dbReference type="PANTHER" id="PTHR31917">
    <property type="entry name" value="AGENET DOMAIN-CONTAINING PROTEIN-RELATED"/>
    <property type="match status" value="1"/>
</dbReference>
<dbReference type="Pfam" id="PF05641">
    <property type="entry name" value="Agenet"/>
    <property type="match status" value="1"/>
</dbReference>
<evidence type="ECO:0000256" key="1">
    <source>
        <dbReference type="ARBA" id="ARBA00004123"/>
    </source>
</evidence>